<organism evidence="4 5">
    <name type="scientific">Limnobacter thiooxidans</name>
    <dbReference type="NCBI Taxonomy" id="131080"/>
    <lineage>
        <taxon>Bacteria</taxon>
        <taxon>Pseudomonadati</taxon>
        <taxon>Pseudomonadota</taxon>
        <taxon>Betaproteobacteria</taxon>
        <taxon>Burkholderiales</taxon>
        <taxon>Burkholderiaceae</taxon>
        <taxon>Limnobacter</taxon>
    </lineage>
</organism>
<feature type="compositionally biased region" description="Basic and acidic residues" evidence="2">
    <location>
        <begin position="261"/>
        <end position="274"/>
    </location>
</feature>
<dbReference type="InterPro" id="IPR004846">
    <property type="entry name" value="T2SS/T3SS_dom"/>
</dbReference>
<feature type="region of interest" description="Disordered" evidence="2">
    <location>
        <begin position="234"/>
        <end position="274"/>
    </location>
</feature>
<evidence type="ECO:0000259" key="3">
    <source>
        <dbReference type="Pfam" id="PF00263"/>
    </source>
</evidence>
<comment type="similarity">
    <text evidence="1">Belongs to the bacterial secretin family.</text>
</comment>
<sequence>MPDPLKPLLRVNCLAYVIPVALLFGCAAPPMVDDQAVKSPETLAATVTTQGLSAMFWADKIRHTRNLWPANMATFSFRLENIPASQILELISTEVNLGYEMDSCGEARVSLVGRNMPLQQIIESLEQQAGASIRFEGNQLIMRCETDQLRVYTLDYLSIARQMNDSSSLSSAIAGNPRELQNRQETGNRSELMLNNAQQHDLWENMALQIEQIIQAQIKPVEFSTRERVVDEEEDRAYASTRAPRTRRADPNLRSATQVSSERRDITTTRKETRSGRVIVNPESGTISVIAKPGQHRRVLQWLEQVQRRVDRQIVIEAVITEISLNDRYERGIDWNVLRQNGITAGLAVQGLNLVNPAVTFSALRNTASTDANVVLRLLEEFGQTSVLSSPRVVTMNQQAAVLKVIDNRVYFTTDVQTSAPTQNSPAFSTFTTQVQTVPVGFLMTVTPQIADNNAIQLRVRPTLSRIVGFVQDPNPALQQLNIISRVPEVQTRELESILRLKSGEMALLGGLRQKENSTLERGLPGTPELLDTLTQSATRSGNHIELVILLKATVLESATSTPQDGSLKSNNAASTDQLNNALSTGLGLYQSGQHRELKALLELLQSRFPESPETHYNMALFANWQGKPEQAIAQLNKAEALCIQLNCDLPLLAVRAFIQASLP</sequence>
<dbReference type="InterPro" id="IPR011990">
    <property type="entry name" value="TPR-like_helical_dom_sf"/>
</dbReference>
<dbReference type="PROSITE" id="PS51257">
    <property type="entry name" value="PROKAR_LIPOPROTEIN"/>
    <property type="match status" value="1"/>
</dbReference>
<dbReference type="KEGG" id="lto:RGQ30_03440"/>
<dbReference type="PRINTS" id="PR00811">
    <property type="entry name" value="BCTERIALGSPD"/>
</dbReference>
<evidence type="ECO:0000313" key="5">
    <source>
        <dbReference type="Proteomes" id="UP001329151"/>
    </source>
</evidence>
<dbReference type="InterPro" id="IPR001775">
    <property type="entry name" value="GspD/PilQ"/>
</dbReference>
<dbReference type="Pfam" id="PF00263">
    <property type="entry name" value="Secretin"/>
    <property type="match status" value="1"/>
</dbReference>
<keyword evidence="5" id="KW-1185">Reference proteome</keyword>
<feature type="domain" description="Type II/III secretion system secretin-like" evidence="3">
    <location>
        <begin position="379"/>
        <end position="556"/>
    </location>
</feature>
<accession>A0AA86IXB6</accession>
<dbReference type="SUPFAM" id="SSF48452">
    <property type="entry name" value="TPR-like"/>
    <property type="match status" value="1"/>
</dbReference>
<dbReference type="Gene3D" id="1.25.40.10">
    <property type="entry name" value="Tetratricopeptide repeat domain"/>
    <property type="match status" value="1"/>
</dbReference>
<name>A0AA86IXB6_9BURK</name>
<evidence type="ECO:0000256" key="1">
    <source>
        <dbReference type="RuleBase" id="RU004003"/>
    </source>
</evidence>
<protein>
    <recommendedName>
        <fullName evidence="3">Type II/III secretion system secretin-like domain-containing protein</fullName>
    </recommendedName>
</protein>
<dbReference type="PANTHER" id="PTHR30332:SF17">
    <property type="entry name" value="TYPE IV PILIATION SYSTEM PROTEIN DR_0774-RELATED"/>
    <property type="match status" value="1"/>
</dbReference>
<dbReference type="Proteomes" id="UP001329151">
    <property type="component" value="Chromosome"/>
</dbReference>
<evidence type="ECO:0000256" key="2">
    <source>
        <dbReference type="SAM" id="MobiDB-lite"/>
    </source>
</evidence>
<evidence type="ECO:0000313" key="4">
    <source>
        <dbReference type="EMBL" id="BET24843.1"/>
    </source>
</evidence>
<dbReference type="RefSeq" id="WP_130558625.1">
    <property type="nucleotide sequence ID" value="NZ_AP028947.1"/>
</dbReference>
<proteinExistence type="inferred from homology"/>
<dbReference type="GO" id="GO:0015627">
    <property type="term" value="C:type II protein secretion system complex"/>
    <property type="evidence" value="ECO:0007669"/>
    <property type="project" value="TreeGrafter"/>
</dbReference>
<dbReference type="GO" id="GO:0009306">
    <property type="term" value="P:protein secretion"/>
    <property type="evidence" value="ECO:0007669"/>
    <property type="project" value="InterPro"/>
</dbReference>
<dbReference type="InterPro" id="IPR050810">
    <property type="entry name" value="Bact_Secretion_Sys_Channel"/>
</dbReference>
<dbReference type="PANTHER" id="PTHR30332">
    <property type="entry name" value="PROBABLE GENERAL SECRETION PATHWAY PROTEIN D"/>
    <property type="match status" value="1"/>
</dbReference>
<dbReference type="EMBL" id="AP028947">
    <property type="protein sequence ID" value="BET24843.1"/>
    <property type="molecule type" value="Genomic_DNA"/>
</dbReference>
<reference evidence="4 5" key="1">
    <citation type="submission" date="2023-10" db="EMBL/GenBank/DDBJ databases">
        <title>Complete Genome Sequence of Limnobacter thiooxidans CS-K2T, Isolated from freshwater lake sediments in Bavaria, Germany.</title>
        <authorList>
            <person name="Naruki M."/>
            <person name="Watanabe A."/>
            <person name="Warashina T."/>
            <person name="Morita T."/>
            <person name="Arakawa K."/>
        </authorList>
    </citation>
    <scope>NUCLEOTIDE SEQUENCE [LARGE SCALE GENOMIC DNA]</scope>
    <source>
        <strain evidence="4 5">CS-K2</strain>
    </source>
</reference>
<dbReference type="AlphaFoldDB" id="A0AA86IXB6"/>
<gene>
    <name evidence="4" type="ORF">RGQ30_03440</name>
</gene>